<feature type="compositionally biased region" description="Basic and acidic residues" evidence="1">
    <location>
        <begin position="72"/>
        <end position="81"/>
    </location>
</feature>
<gene>
    <name evidence="2" type="ORF">RDWZM_008581</name>
</gene>
<feature type="region of interest" description="Disordered" evidence="1">
    <location>
        <begin position="51"/>
        <end position="81"/>
    </location>
</feature>
<dbReference type="Proteomes" id="UP001142055">
    <property type="component" value="Chromosome 3"/>
</dbReference>
<keyword evidence="3" id="KW-1185">Reference proteome</keyword>
<feature type="region of interest" description="Disordered" evidence="1">
    <location>
        <begin position="1"/>
        <end position="39"/>
    </location>
</feature>
<accession>A0A9Q0M1N5</accession>
<evidence type="ECO:0000313" key="2">
    <source>
        <dbReference type="EMBL" id="KAJ6217424.1"/>
    </source>
</evidence>
<feature type="compositionally biased region" description="Polar residues" evidence="1">
    <location>
        <begin position="11"/>
        <end position="34"/>
    </location>
</feature>
<organism evidence="2 3">
    <name type="scientific">Blomia tropicalis</name>
    <name type="common">Mite</name>
    <dbReference type="NCBI Taxonomy" id="40697"/>
    <lineage>
        <taxon>Eukaryota</taxon>
        <taxon>Metazoa</taxon>
        <taxon>Ecdysozoa</taxon>
        <taxon>Arthropoda</taxon>
        <taxon>Chelicerata</taxon>
        <taxon>Arachnida</taxon>
        <taxon>Acari</taxon>
        <taxon>Acariformes</taxon>
        <taxon>Sarcoptiformes</taxon>
        <taxon>Astigmata</taxon>
        <taxon>Glycyphagoidea</taxon>
        <taxon>Echimyopodidae</taxon>
        <taxon>Blomia</taxon>
    </lineage>
</organism>
<sequence>MELPFNKKAWPSSNINSSKQINENRTSPEESNGEQTKEYNKNVLSTYLETNSVNGQTKNETKNEISLSSSKHGPEKLFNADKPETTNHLEQWKVDDIKSMQHIPGNQMNDINLPNEHLSLSHTQKHVSLDEGQLSVQINNQRSMFVPVTHETKLSTANGKKSLSTPKITEKHFTLSHSNQHKIEPYEPISHLKSNTINIDHTNSKQLDNTFHINENQFDRTNKCNHKQITKVAPNPSKVNDHFVSWQTSESNFGRQAVVSNPTVKSDVHKFPRIHDFRSIYDEDDDDDYSFPSLPDYPYWTTKNLFSKIFPYSNNNGNMWQEASQEHFIPTWINPVQFNRPNMPLLHQEPYEIGMYGMDHSLPSYEPNSPFPARKPLFNLYASPHSMPCCWPFCHCRHGKRQD</sequence>
<name>A0A9Q0M1N5_BLOTA</name>
<proteinExistence type="predicted"/>
<evidence type="ECO:0000256" key="1">
    <source>
        <dbReference type="SAM" id="MobiDB-lite"/>
    </source>
</evidence>
<comment type="caution">
    <text evidence="2">The sequence shown here is derived from an EMBL/GenBank/DDBJ whole genome shotgun (WGS) entry which is preliminary data.</text>
</comment>
<feature type="compositionally biased region" description="Polar residues" evidence="1">
    <location>
        <begin position="51"/>
        <end position="71"/>
    </location>
</feature>
<evidence type="ECO:0000313" key="3">
    <source>
        <dbReference type="Proteomes" id="UP001142055"/>
    </source>
</evidence>
<protein>
    <submittedName>
        <fullName evidence="2">Uncharacterized protein</fullName>
    </submittedName>
</protein>
<dbReference type="AlphaFoldDB" id="A0A9Q0M1N5"/>
<reference evidence="2" key="1">
    <citation type="submission" date="2022-12" db="EMBL/GenBank/DDBJ databases">
        <title>Genome assemblies of Blomia tropicalis.</title>
        <authorList>
            <person name="Cui Y."/>
        </authorList>
    </citation>
    <scope>NUCLEOTIDE SEQUENCE</scope>
    <source>
        <tissue evidence="2">Adult mites</tissue>
    </source>
</reference>
<dbReference type="EMBL" id="JAPWDV010000003">
    <property type="protein sequence ID" value="KAJ6217424.1"/>
    <property type="molecule type" value="Genomic_DNA"/>
</dbReference>